<keyword evidence="3" id="KW-1185">Reference proteome</keyword>
<dbReference type="EMBL" id="LT607411">
    <property type="protein sequence ID" value="SCF18344.1"/>
    <property type="molecule type" value="Genomic_DNA"/>
</dbReference>
<dbReference type="AlphaFoldDB" id="A0A1C4YCC8"/>
<dbReference type="PANTHER" id="PTHR12110">
    <property type="entry name" value="HYDROXYPYRUVATE ISOMERASE"/>
    <property type="match status" value="1"/>
</dbReference>
<name>A0A1C4YCC8_MICVI</name>
<dbReference type="InterPro" id="IPR036237">
    <property type="entry name" value="Xyl_isomerase-like_sf"/>
</dbReference>
<reference evidence="3" key="1">
    <citation type="submission" date="2016-06" db="EMBL/GenBank/DDBJ databases">
        <authorList>
            <person name="Varghese N."/>
            <person name="Submissions Spin"/>
        </authorList>
    </citation>
    <scope>NUCLEOTIDE SEQUENCE [LARGE SCALE GENOMIC DNA]</scope>
    <source>
        <strain evidence="3">DSM 43909</strain>
    </source>
</reference>
<dbReference type="SUPFAM" id="SSF51658">
    <property type="entry name" value="Xylose isomerase-like"/>
    <property type="match status" value="1"/>
</dbReference>
<gene>
    <name evidence="2" type="ORF">GA0074695_4098</name>
</gene>
<evidence type="ECO:0000313" key="2">
    <source>
        <dbReference type="EMBL" id="SCF18344.1"/>
    </source>
</evidence>
<accession>A0A1C4YCC8</accession>
<proteinExistence type="predicted"/>
<keyword evidence="2" id="KW-0413">Isomerase</keyword>
<organism evidence="2 3">
    <name type="scientific">Micromonospora viridifaciens</name>
    <dbReference type="NCBI Taxonomy" id="1881"/>
    <lineage>
        <taxon>Bacteria</taxon>
        <taxon>Bacillati</taxon>
        <taxon>Actinomycetota</taxon>
        <taxon>Actinomycetes</taxon>
        <taxon>Micromonosporales</taxon>
        <taxon>Micromonosporaceae</taxon>
        <taxon>Micromonospora</taxon>
    </lineage>
</organism>
<dbReference type="Gene3D" id="3.20.20.150">
    <property type="entry name" value="Divalent-metal-dependent TIM barrel enzymes"/>
    <property type="match status" value="1"/>
</dbReference>
<dbReference type="GO" id="GO:0016853">
    <property type="term" value="F:isomerase activity"/>
    <property type="evidence" value="ECO:0007669"/>
    <property type="project" value="UniProtKB-KW"/>
</dbReference>
<dbReference type="InterPro" id="IPR050312">
    <property type="entry name" value="IolE/XylAMocC-like"/>
</dbReference>
<dbReference type="Proteomes" id="UP000198242">
    <property type="component" value="Chromosome I"/>
</dbReference>
<feature type="domain" description="Xylose isomerase-like TIM barrel" evidence="1">
    <location>
        <begin position="31"/>
        <end position="262"/>
    </location>
</feature>
<protein>
    <submittedName>
        <fullName evidence="2">Sugar phosphate isomerase/epimerase</fullName>
    </submittedName>
</protein>
<evidence type="ECO:0000259" key="1">
    <source>
        <dbReference type="Pfam" id="PF01261"/>
    </source>
</evidence>
<dbReference type="RefSeq" id="WP_157744554.1">
    <property type="nucleotide sequence ID" value="NZ_LT607411.1"/>
</dbReference>
<dbReference type="InterPro" id="IPR013022">
    <property type="entry name" value="Xyl_isomerase-like_TIM-brl"/>
</dbReference>
<evidence type="ECO:0000313" key="3">
    <source>
        <dbReference type="Proteomes" id="UP000198242"/>
    </source>
</evidence>
<dbReference type="OrthoDB" id="9815124at2"/>
<dbReference type="Pfam" id="PF01261">
    <property type="entry name" value="AP_endonuc_2"/>
    <property type="match status" value="1"/>
</dbReference>
<sequence>MSGIDTVPAWAAGRLAFSTLGCSAEPVEQVLELARRTGCHGVELRCAEGEPVAPDTPTAALREIGKRFADAGVEPICVASYVRIAAPDGDPVTDLLHHVEIAEQLGASYVRVFGGRDGQADPHPAAVQRLGEVARRIEGGPVTVLLETHDVFCSARAVAAVLAEVGSPAVAALWDAVNPWRVGESPREAADALAPWLRHVQLKDVHATDDLAPVLPGHGTVPLGQILTELDGLDYRAWLSLEWERAWFPEAPPLDEALGAFRAVLAAHQAAE</sequence>